<evidence type="ECO:0000313" key="2">
    <source>
        <dbReference type="EMBL" id="SJZ29598.1"/>
    </source>
</evidence>
<protein>
    <submittedName>
        <fullName evidence="2">Uncharacterized protein</fullName>
    </submittedName>
</protein>
<sequence>MKKLAKIMAVFAAIMMALAFAGCNNDDDDDPSTVAVYNGTDEDGAEYVLTFYDDNTLVAVMKSSDWSGTGMTGTYTGDPSKDETIAITVNKLADENGKLADVPADAKEYLDDDYEIKDGKITIMDIEFARQ</sequence>
<dbReference type="GeneID" id="78315423"/>
<proteinExistence type="predicted"/>
<keyword evidence="3" id="KW-1185">Reference proteome</keyword>
<gene>
    <name evidence="2" type="ORF">SAMN02745149_00100</name>
</gene>
<dbReference type="AlphaFoldDB" id="A0A1T4JHJ2"/>
<evidence type="ECO:0000313" key="3">
    <source>
        <dbReference type="Proteomes" id="UP000190423"/>
    </source>
</evidence>
<name>A0A1T4JHJ2_TREPO</name>
<organism evidence="2 3">
    <name type="scientific">Treponema porcinum</name>
    <dbReference type="NCBI Taxonomy" id="261392"/>
    <lineage>
        <taxon>Bacteria</taxon>
        <taxon>Pseudomonadati</taxon>
        <taxon>Spirochaetota</taxon>
        <taxon>Spirochaetia</taxon>
        <taxon>Spirochaetales</taxon>
        <taxon>Treponemataceae</taxon>
        <taxon>Treponema</taxon>
    </lineage>
</organism>
<accession>A0A1T4JHJ2</accession>
<dbReference type="STRING" id="261392.SAMN02745149_00100"/>
<dbReference type="EMBL" id="FUWG01000002">
    <property type="protein sequence ID" value="SJZ29598.1"/>
    <property type="molecule type" value="Genomic_DNA"/>
</dbReference>
<evidence type="ECO:0000256" key="1">
    <source>
        <dbReference type="SAM" id="SignalP"/>
    </source>
</evidence>
<dbReference type="PROSITE" id="PS51257">
    <property type="entry name" value="PROKAR_LIPOPROTEIN"/>
    <property type="match status" value="1"/>
</dbReference>
<keyword evidence="1" id="KW-0732">Signal</keyword>
<feature type="signal peptide" evidence="1">
    <location>
        <begin position="1"/>
        <end position="21"/>
    </location>
</feature>
<feature type="chain" id="PRO_5012436653" evidence="1">
    <location>
        <begin position="22"/>
        <end position="131"/>
    </location>
</feature>
<dbReference type="RefSeq" id="WP_078932020.1">
    <property type="nucleotide sequence ID" value="NZ_FUWG01000002.1"/>
</dbReference>
<reference evidence="2 3" key="1">
    <citation type="submission" date="2017-02" db="EMBL/GenBank/DDBJ databases">
        <authorList>
            <person name="Peterson S.W."/>
        </authorList>
    </citation>
    <scope>NUCLEOTIDE SEQUENCE [LARGE SCALE GENOMIC DNA]</scope>
    <source>
        <strain evidence="2 3">ATCC BAA-908</strain>
    </source>
</reference>
<dbReference type="Proteomes" id="UP000190423">
    <property type="component" value="Unassembled WGS sequence"/>
</dbReference>